<accession>A0ACB8DYU7</accession>
<comment type="caution">
    <text evidence="1">The sequence shown here is derived from an EMBL/GenBank/DDBJ whole genome shotgun (WGS) entry which is preliminary data.</text>
</comment>
<keyword evidence="2" id="KW-1185">Reference proteome</keyword>
<gene>
    <name evidence="1" type="ORF">HPB49_009706</name>
</gene>
<protein>
    <submittedName>
        <fullName evidence="1">Uncharacterized protein</fullName>
    </submittedName>
</protein>
<name>A0ACB8DYU7_DERSI</name>
<dbReference type="EMBL" id="CM023470">
    <property type="protein sequence ID" value="KAH7979509.1"/>
    <property type="molecule type" value="Genomic_DNA"/>
</dbReference>
<sequence length="151" mass="16730">MSPSKFEHERVLMLGRLFGLFLGSQISLELSIIRDVIEIMRSRLPSQALRPESASVEKLLSFLTCLTEWELHVGGRGGFLSASTAVGLRVAVASVLSLLTYMTKNVSYEYLMTSKLTQDPVQNLFAIARQSSSRNTHPIPQQFLITAVCLA</sequence>
<evidence type="ECO:0000313" key="2">
    <source>
        <dbReference type="Proteomes" id="UP000821865"/>
    </source>
</evidence>
<proteinExistence type="predicted"/>
<reference evidence="1" key="1">
    <citation type="submission" date="2020-05" db="EMBL/GenBank/DDBJ databases">
        <title>Large-scale comparative analyses of tick genomes elucidate their genetic diversity and vector capacities.</title>
        <authorList>
            <person name="Jia N."/>
            <person name="Wang J."/>
            <person name="Shi W."/>
            <person name="Du L."/>
            <person name="Sun Y."/>
            <person name="Zhan W."/>
            <person name="Jiang J."/>
            <person name="Wang Q."/>
            <person name="Zhang B."/>
            <person name="Ji P."/>
            <person name="Sakyi L.B."/>
            <person name="Cui X."/>
            <person name="Yuan T."/>
            <person name="Jiang B."/>
            <person name="Yang W."/>
            <person name="Lam T.T.-Y."/>
            <person name="Chang Q."/>
            <person name="Ding S."/>
            <person name="Wang X."/>
            <person name="Zhu J."/>
            <person name="Ruan X."/>
            <person name="Zhao L."/>
            <person name="Wei J."/>
            <person name="Que T."/>
            <person name="Du C."/>
            <person name="Cheng J."/>
            <person name="Dai P."/>
            <person name="Han X."/>
            <person name="Huang E."/>
            <person name="Gao Y."/>
            <person name="Liu J."/>
            <person name="Shao H."/>
            <person name="Ye R."/>
            <person name="Li L."/>
            <person name="Wei W."/>
            <person name="Wang X."/>
            <person name="Wang C."/>
            <person name="Yang T."/>
            <person name="Huo Q."/>
            <person name="Li W."/>
            <person name="Guo W."/>
            <person name="Chen H."/>
            <person name="Zhou L."/>
            <person name="Ni X."/>
            <person name="Tian J."/>
            <person name="Zhou Y."/>
            <person name="Sheng Y."/>
            <person name="Liu T."/>
            <person name="Pan Y."/>
            <person name="Xia L."/>
            <person name="Li J."/>
            <person name="Zhao F."/>
            <person name="Cao W."/>
        </authorList>
    </citation>
    <scope>NUCLEOTIDE SEQUENCE</scope>
    <source>
        <strain evidence="1">Dsil-2018</strain>
    </source>
</reference>
<evidence type="ECO:0000313" key="1">
    <source>
        <dbReference type="EMBL" id="KAH7979509.1"/>
    </source>
</evidence>
<dbReference type="Proteomes" id="UP000821865">
    <property type="component" value="Chromosome 1"/>
</dbReference>
<organism evidence="1 2">
    <name type="scientific">Dermacentor silvarum</name>
    <name type="common">Tick</name>
    <dbReference type="NCBI Taxonomy" id="543639"/>
    <lineage>
        <taxon>Eukaryota</taxon>
        <taxon>Metazoa</taxon>
        <taxon>Ecdysozoa</taxon>
        <taxon>Arthropoda</taxon>
        <taxon>Chelicerata</taxon>
        <taxon>Arachnida</taxon>
        <taxon>Acari</taxon>
        <taxon>Parasitiformes</taxon>
        <taxon>Ixodida</taxon>
        <taxon>Ixodoidea</taxon>
        <taxon>Ixodidae</taxon>
        <taxon>Rhipicephalinae</taxon>
        <taxon>Dermacentor</taxon>
    </lineage>
</organism>